<keyword evidence="3" id="KW-1185">Reference proteome</keyword>
<feature type="signal peptide" evidence="1">
    <location>
        <begin position="1"/>
        <end position="24"/>
    </location>
</feature>
<evidence type="ECO:0000313" key="2">
    <source>
        <dbReference type="EMBL" id="OWK45120.1"/>
    </source>
</evidence>
<dbReference type="InterPro" id="IPR011990">
    <property type="entry name" value="TPR-like_helical_dom_sf"/>
</dbReference>
<gene>
    <name evidence="2" type="ORF">FRUB_01451</name>
</gene>
<dbReference type="Proteomes" id="UP000214646">
    <property type="component" value="Unassembled WGS sequence"/>
</dbReference>
<organism evidence="2 3">
    <name type="scientific">Fimbriiglobus ruber</name>
    <dbReference type="NCBI Taxonomy" id="1908690"/>
    <lineage>
        <taxon>Bacteria</taxon>
        <taxon>Pseudomonadati</taxon>
        <taxon>Planctomycetota</taxon>
        <taxon>Planctomycetia</taxon>
        <taxon>Gemmatales</taxon>
        <taxon>Gemmataceae</taxon>
        <taxon>Fimbriiglobus</taxon>
    </lineage>
</organism>
<accession>A0A225DUC6</accession>
<dbReference type="RefSeq" id="WP_088252891.1">
    <property type="nucleotide sequence ID" value="NZ_NIDE01000002.1"/>
</dbReference>
<reference evidence="3" key="1">
    <citation type="submission" date="2017-06" db="EMBL/GenBank/DDBJ databases">
        <title>Genome analysis of Fimbriiglobus ruber SP5, the first member of the order Planctomycetales with confirmed chitinolytic capability.</title>
        <authorList>
            <person name="Ravin N.V."/>
            <person name="Rakitin A.L."/>
            <person name="Ivanova A.A."/>
            <person name="Beletsky A.V."/>
            <person name="Kulichevskaya I.S."/>
            <person name="Mardanov A.V."/>
            <person name="Dedysh S.N."/>
        </authorList>
    </citation>
    <scope>NUCLEOTIDE SEQUENCE [LARGE SCALE GENOMIC DNA]</scope>
    <source>
        <strain evidence="3">SP5</strain>
    </source>
</reference>
<name>A0A225DUC6_9BACT</name>
<keyword evidence="1" id="KW-0732">Signal</keyword>
<evidence type="ECO:0000313" key="3">
    <source>
        <dbReference type="Proteomes" id="UP000214646"/>
    </source>
</evidence>
<sequence>MTRYTRIAASALGILFLASATTGADPAPKPPAAPRATPAGAAHDAELVERVVAARKEYHHALVALYEVYAKSGDAERAKWVEDELRAFHLATKPSYRLDILDVPPATLEAKANIKEANDLYKLAMEYKDRGLGTDYVLNQRRAELLLQEILQKHPTSDKIADVAYQLGELYEGRAYRQYDRAAAYYERSYQWRKGSHSDARMRAARIYDKQLKERSRAIELYREEIANDTDAGRIKEAEKRLGELTANKK</sequence>
<proteinExistence type="predicted"/>
<comment type="caution">
    <text evidence="2">The sequence shown here is derived from an EMBL/GenBank/DDBJ whole genome shotgun (WGS) entry which is preliminary data.</text>
</comment>
<dbReference type="EMBL" id="NIDE01000002">
    <property type="protein sequence ID" value="OWK45120.1"/>
    <property type="molecule type" value="Genomic_DNA"/>
</dbReference>
<dbReference type="OrthoDB" id="270334at2"/>
<evidence type="ECO:0000256" key="1">
    <source>
        <dbReference type="SAM" id="SignalP"/>
    </source>
</evidence>
<dbReference type="AlphaFoldDB" id="A0A225DUC6"/>
<evidence type="ECO:0008006" key="4">
    <source>
        <dbReference type="Google" id="ProtNLM"/>
    </source>
</evidence>
<dbReference type="Gene3D" id="1.25.40.10">
    <property type="entry name" value="Tetratricopeptide repeat domain"/>
    <property type="match status" value="1"/>
</dbReference>
<protein>
    <recommendedName>
        <fullName evidence="4">Tetratricopeptide repeat protein</fullName>
    </recommendedName>
</protein>
<feature type="chain" id="PRO_5012285064" description="Tetratricopeptide repeat protein" evidence="1">
    <location>
        <begin position="25"/>
        <end position="250"/>
    </location>
</feature>